<keyword evidence="2 10" id="KW-0723">Serine/threonine-protein kinase</keyword>
<dbReference type="SUPFAM" id="SSF56112">
    <property type="entry name" value="Protein kinase-like (PK-like)"/>
    <property type="match status" value="1"/>
</dbReference>
<dbReference type="PANTHER" id="PTHR43289:SF6">
    <property type="entry name" value="SERINE_THREONINE-PROTEIN KINASE NEKL-3"/>
    <property type="match status" value="1"/>
</dbReference>
<accession>F0SS76</accession>
<feature type="binding site" evidence="7">
    <location>
        <position position="103"/>
    </location>
    <ligand>
        <name>ATP</name>
        <dbReference type="ChEBI" id="CHEBI:30616"/>
    </ligand>
</feature>
<evidence type="ECO:0000313" key="10">
    <source>
        <dbReference type="EMBL" id="ADY58087.1"/>
    </source>
</evidence>
<dbReference type="PROSITE" id="PS00107">
    <property type="entry name" value="PROTEIN_KINASE_ATP"/>
    <property type="match status" value="1"/>
</dbReference>
<dbReference type="PANTHER" id="PTHR43289">
    <property type="entry name" value="MITOGEN-ACTIVATED PROTEIN KINASE KINASE KINASE 20-RELATED"/>
    <property type="match status" value="1"/>
</dbReference>
<gene>
    <name evidence="10" type="ordered locus">Plabr_0460</name>
</gene>
<dbReference type="CDD" id="cd14014">
    <property type="entry name" value="STKc_PknB_like"/>
    <property type="match status" value="1"/>
</dbReference>
<dbReference type="InterPro" id="IPR011009">
    <property type="entry name" value="Kinase-like_dom_sf"/>
</dbReference>
<keyword evidence="6 7" id="KW-0067">ATP-binding</keyword>
<keyword evidence="5 10" id="KW-0418">Kinase</keyword>
<keyword evidence="4 7" id="KW-0547">Nucleotide-binding</keyword>
<dbReference type="Gene3D" id="1.25.40.10">
    <property type="entry name" value="Tetratricopeptide repeat domain"/>
    <property type="match status" value="1"/>
</dbReference>
<dbReference type="InterPro" id="IPR000719">
    <property type="entry name" value="Prot_kinase_dom"/>
</dbReference>
<dbReference type="PROSITE" id="PS50011">
    <property type="entry name" value="PROTEIN_KINASE_DOM"/>
    <property type="match status" value="1"/>
</dbReference>
<keyword evidence="11" id="KW-1185">Reference proteome</keyword>
<feature type="compositionally biased region" description="Polar residues" evidence="8">
    <location>
        <begin position="37"/>
        <end position="49"/>
    </location>
</feature>
<keyword evidence="3 10" id="KW-0808">Transferase</keyword>
<dbReference type="Gene3D" id="1.10.510.10">
    <property type="entry name" value="Transferase(Phosphotransferase) domain 1"/>
    <property type="match status" value="1"/>
</dbReference>
<reference evidence="11" key="1">
    <citation type="submission" date="2011-02" db="EMBL/GenBank/DDBJ databases">
        <title>The complete genome of Planctomyces brasiliensis DSM 5305.</title>
        <authorList>
            <person name="Lucas S."/>
            <person name="Copeland A."/>
            <person name="Lapidus A."/>
            <person name="Bruce D."/>
            <person name="Goodwin L."/>
            <person name="Pitluck S."/>
            <person name="Kyrpides N."/>
            <person name="Mavromatis K."/>
            <person name="Pagani I."/>
            <person name="Ivanova N."/>
            <person name="Ovchinnikova G."/>
            <person name="Lu M."/>
            <person name="Detter J.C."/>
            <person name="Han C."/>
            <person name="Land M."/>
            <person name="Hauser L."/>
            <person name="Markowitz V."/>
            <person name="Cheng J.-F."/>
            <person name="Hugenholtz P."/>
            <person name="Woyke T."/>
            <person name="Wu D."/>
            <person name="Tindall B."/>
            <person name="Pomrenke H.G."/>
            <person name="Brambilla E."/>
            <person name="Klenk H.-P."/>
            <person name="Eisen J.A."/>
        </authorList>
    </citation>
    <scope>NUCLEOTIDE SEQUENCE [LARGE SCALE GENOMIC DNA]</scope>
    <source>
        <strain evidence="11">ATCC 49424 / DSM 5305 / JCM 21570 / NBRC 103401 / IFAM 1448</strain>
    </source>
</reference>
<evidence type="ECO:0000256" key="3">
    <source>
        <dbReference type="ARBA" id="ARBA00022679"/>
    </source>
</evidence>
<dbReference type="STRING" id="756272.Plabr_0460"/>
<dbReference type="InterPro" id="IPR008271">
    <property type="entry name" value="Ser/Thr_kinase_AS"/>
</dbReference>
<feature type="domain" description="Protein kinase" evidence="9">
    <location>
        <begin position="74"/>
        <end position="336"/>
    </location>
</feature>
<dbReference type="HOGENOM" id="CLU_000288_63_44_0"/>
<evidence type="ECO:0000256" key="1">
    <source>
        <dbReference type="ARBA" id="ARBA00012513"/>
    </source>
</evidence>
<dbReference type="SMART" id="SM00220">
    <property type="entry name" value="S_TKc"/>
    <property type="match status" value="1"/>
</dbReference>
<feature type="region of interest" description="Disordered" evidence="8">
    <location>
        <begin position="340"/>
        <end position="366"/>
    </location>
</feature>
<name>F0SS76_RUBBR</name>
<dbReference type="EMBL" id="CP002546">
    <property type="protein sequence ID" value="ADY58087.1"/>
    <property type="molecule type" value="Genomic_DNA"/>
</dbReference>
<dbReference type="InterPro" id="IPR017441">
    <property type="entry name" value="Protein_kinase_ATP_BS"/>
</dbReference>
<organism evidence="10 11">
    <name type="scientific">Rubinisphaera brasiliensis (strain ATCC 49424 / DSM 5305 / JCM 21570 / IAM 15109 / NBRC 103401 / IFAM 1448)</name>
    <name type="common">Planctomyces brasiliensis</name>
    <dbReference type="NCBI Taxonomy" id="756272"/>
    <lineage>
        <taxon>Bacteria</taxon>
        <taxon>Pseudomonadati</taxon>
        <taxon>Planctomycetota</taxon>
        <taxon>Planctomycetia</taxon>
        <taxon>Planctomycetales</taxon>
        <taxon>Planctomycetaceae</taxon>
        <taxon>Rubinisphaera</taxon>
    </lineage>
</organism>
<dbReference type="SUPFAM" id="SSF48452">
    <property type="entry name" value="TPR-like"/>
    <property type="match status" value="1"/>
</dbReference>
<sequence>MQGETGRPCCMKRIGIELRLDRPGDRVSETEYLPTGDSRNSGETDSPGPQATDAGQDAASANSDDLSGRSLGEFRLIRRLGKGGMANVYLAEQTALSRHVAIKVMKRSLVTDSTYLERFKTEAMAAANLNHVNIVQVYTIGSADGYQYIAQEYVQGRNLKEFISRKGPPELAIALHIIRQLASALEKAGEAGIVHRDIKPENVLISKKGMVKIADFGLAQLTLGGERLSLTQEGVTMGTPLYMSPEQVQGQKVDHRSDIYSLGVTCYHMFAGRPPFRGESAVAIAMKHVNSEPTPLAKRRPDLPPAVCQLVHKMMAKKPADRFANAGEVLAEVRRLSKSLRSDSGPTNLEAFQTSAENSAEKSTPATETKWGIKRFAMISAATLLLGLLAGWAARPRLPENPALNATKRDQAREQLIEAVLLANSEDAWRALREYHANSEERWKAEEQLAILYLNQGRFDEAARVFDTFIERHGGNGDKYNLVPSGYAGRAVIAALTGDYTKSDNILRQNLSMLKANLDGPMKPLVRETVQQNMQHLDKPQVKLETLFPDDDAETLNLDLSLGRSGLLG</sequence>
<dbReference type="eggNOG" id="COG0515">
    <property type="taxonomic scope" value="Bacteria"/>
</dbReference>
<dbReference type="EC" id="2.7.11.1" evidence="1"/>
<dbReference type="KEGG" id="pbs:Plabr_0460"/>
<evidence type="ECO:0000313" key="11">
    <source>
        <dbReference type="Proteomes" id="UP000006860"/>
    </source>
</evidence>
<dbReference type="InterPro" id="IPR011990">
    <property type="entry name" value="TPR-like_helical_dom_sf"/>
</dbReference>
<evidence type="ECO:0000256" key="8">
    <source>
        <dbReference type="SAM" id="MobiDB-lite"/>
    </source>
</evidence>
<proteinExistence type="predicted"/>
<dbReference type="GO" id="GO:0005524">
    <property type="term" value="F:ATP binding"/>
    <property type="evidence" value="ECO:0007669"/>
    <property type="project" value="UniProtKB-UniRule"/>
</dbReference>
<feature type="compositionally biased region" description="Polar residues" evidence="8">
    <location>
        <begin position="342"/>
        <end position="366"/>
    </location>
</feature>
<protein>
    <recommendedName>
        <fullName evidence="1">non-specific serine/threonine protein kinase</fullName>
        <ecNumber evidence="1">2.7.11.1</ecNumber>
    </recommendedName>
</protein>
<dbReference type="Pfam" id="PF00069">
    <property type="entry name" value="Pkinase"/>
    <property type="match status" value="1"/>
</dbReference>
<evidence type="ECO:0000259" key="9">
    <source>
        <dbReference type="PROSITE" id="PS50011"/>
    </source>
</evidence>
<dbReference type="PROSITE" id="PS00108">
    <property type="entry name" value="PROTEIN_KINASE_ST"/>
    <property type="match status" value="1"/>
</dbReference>
<dbReference type="Proteomes" id="UP000006860">
    <property type="component" value="Chromosome"/>
</dbReference>
<evidence type="ECO:0000256" key="4">
    <source>
        <dbReference type="ARBA" id="ARBA00022741"/>
    </source>
</evidence>
<dbReference type="Gene3D" id="3.30.200.20">
    <property type="entry name" value="Phosphorylase Kinase, domain 1"/>
    <property type="match status" value="1"/>
</dbReference>
<evidence type="ECO:0000256" key="6">
    <source>
        <dbReference type="ARBA" id="ARBA00022840"/>
    </source>
</evidence>
<dbReference type="FunFam" id="1.10.510.10:FF:000021">
    <property type="entry name" value="Serine/threonine protein kinase"/>
    <property type="match status" value="1"/>
</dbReference>
<evidence type="ECO:0000256" key="7">
    <source>
        <dbReference type="PROSITE-ProRule" id="PRU10141"/>
    </source>
</evidence>
<feature type="region of interest" description="Disordered" evidence="8">
    <location>
        <begin position="21"/>
        <end position="66"/>
    </location>
</feature>
<dbReference type="OrthoDB" id="6111975at2"/>
<evidence type="ECO:0000256" key="5">
    <source>
        <dbReference type="ARBA" id="ARBA00022777"/>
    </source>
</evidence>
<dbReference type="GO" id="GO:0004674">
    <property type="term" value="F:protein serine/threonine kinase activity"/>
    <property type="evidence" value="ECO:0007669"/>
    <property type="project" value="UniProtKB-KW"/>
</dbReference>
<dbReference type="AlphaFoldDB" id="F0SS76"/>
<evidence type="ECO:0000256" key="2">
    <source>
        <dbReference type="ARBA" id="ARBA00022527"/>
    </source>
</evidence>